<keyword evidence="11" id="KW-0067">ATP-binding</keyword>
<evidence type="ECO:0000256" key="16">
    <source>
        <dbReference type="ARBA" id="ARBA00023254"/>
    </source>
</evidence>
<keyword evidence="21" id="KW-1185">Reference proteome</keyword>
<sequence length="1367" mass="158604">MKKTYGEQVQRIHRPRHRMSLLDTIDIQGIRSIGVGPQNAIVIEFLTPLTIICGPNGSGKTTIIEALKYATTNELPSGKMPTFIHDCRLAGKTRIDASVKLKFKDIRGRASVVTRRMTARAEGAKSKLTTRSEESTIAIETEPDEWKSLSSKVIDCKKEVLNLLGVPAAILEYVVFCHQEESTWPLDEPKKLKERFDEIFQVTGYVKAIELLKKEMKENKSQLQISHARLPLLIEQQNRKVELHNEYIELKGRYEKAEKELTGSEAMLTKLKHEWDDLKGKLADAAKRERECESLRTECRILQEQYDGCTVQDYQGSIDDLRREIEKVSQSAEFLSVEKERNRIEQQISDLSSKMQQLQAEKEQLDHTISQLRAVQMLRENLTQEKIEAISTARRMFNLDEHGDFSVQLKGFEENCNAEFSQFQRNYEESMRSCQKGIDVASVELARIRSELGMKDAECTRLAEAIRNMNAELGETTSSQQEMEKIEEEIRNLEEDHNRLDKDVRGTGKVEKLKEERDEIALKISRLQAECRERQNEEDVEGELKRAVDEERKLEEELKELAMRHVDALKEIFGDDSVSYPLGERLALFVRKLDRTAAAAEEEYQEREKKQIAAQNRLEQISRDIEQITQQIATHKRNISKVISAGEDAENKLAEVSTLLTKTRNDLGQLDGCRYLYEKWEEEVRKTNCCPLCDRKYGSTQEASQLATKVNRKRAELPDEIERLQRRVREYEETQNELMEVVPYVKIVKRLSQDKEELESDFKVAEKKLHTIGEEVINARNDREKTLKKKEAFRSVQADASLMDKTWNTLSEKQREIKRLKAEVDVCDGVERRSLAELRAELEQYQHNYNDLIASIDEAQASISERNNLIEKADASLMDKTWNTLSEKQREIKRLKAEVDVCDGVERRSLAELRAELEQYQHNYNDLIASIDEAQASISERNNLIEKLNVLRERRVELMEKSRQHDRLIESLKEKQNNLDERRINLKELNTKLPIVEAELQAKLAERETTQTKGKGEESRLVEIRRAIDAVRAQIGSIEKRMEGSKGDVTELKMKEGRLSELKSKIVVVDEKIRSLNGDFDNVNTKQERKRRLDEQLKKLELAARIKSLNENLEQLRWDGKPVVELLKEEQRLQRACNETSLEMERTRGEMGQQKKRITEMKEKLNSRDFLKSEEDFKKEVITKCVTEKDLEIYIRAMDESIVEFHAKKMEEINEVLASLWEKVYRGCDVEKVQIKSESVDETERRKSYNYRVVMFMDGKEIDMPGRCSAGQKMLASILIRIALSDVFCDKCSIIALDEPTTNLDVLKVENLGDMLAEVIEERSVSSQKAFQLIVITHDYRFVEHLRQLCRPEWVYSLTKDTDGLFF</sequence>
<dbReference type="GO" id="GO:0000722">
    <property type="term" value="P:telomere maintenance via recombination"/>
    <property type="evidence" value="ECO:0007669"/>
    <property type="project" value="TreeGrafter"/>
</dbReference>
<dbReference type="GO" id="GO:0030870">
    <property type="term" value="C:Mre11 complex"/>
    <property type="evidence" value="ECO:0007669"/>
    <property type="project" value="TreeGrafter"/>
</dbReference>
<dbReference type="Gene3D" id="1.10.287.1490">
    <property type="match status" value="1"/>
</dbReference>
<accession>A0A9J2Q0E8</accession>
<dbReference type="SUPFAM" id="SSF52540">
    <property type="entry name" value="P-loop containing nucleoside triphosphate hydrolases"/>
    <property type="match status" value="2"/>
</dbReference>
<keyword evidence="5" id="KW-0158">Chromosome</keyword>
<keyword evidence="6 18" id="KW-0479">Metal-binding</keyword>
<protein>
    <submittedName>
        <fullName evidence="22">Zinc-hook domain-containing protein</fullName>
    </submittedName>
</protein>
<evidence type="ECO:0000256" key="15">
    <source>
        <dbReference type="ARBA" id="ARBA00023242"/>
    </source>
</evidence>
<comment type="similarity">
    <text evidence="4">Belongs to the SMC family. RAD50 subfamily.</text>
</comment>
<dbReference type="GO" id="GO:0043047">
    <property type="term" value="F:single-stranded telomeric DNA binding"/>
    <property type="evidence" value="ECO:0007669"/>
    <property type="project" value="TreeGrafter"/>
</dbReference>
<evidence type="ECO:0000256" key="9">
    <source>
        <dbReference type="ARBA" id="ARBA00022801"/>
    </source>
</evidence>
<keyword evidence="16" id="KW-0469">Meiosis</keyword>
<evidence type="ECO:0000256" key="10">
    <source>
        <dbReference type="ARBA" id="ARBA00022833"/>
    </source>
</evidence>
<feature type="binding site" evidence="18">
    <location>
        <position position="690"/>
    </location>
    <ligand>
        <name>Zn(2+)</name>
        <dbReference type="ChEBI" id="CHEBI:29105"/>
    </ligand>
</feature>
<comment type="catalytic activity">
    <reaction evidence="17">
        <text>ATP + H2O = ADP + phosphate + H(+)</text>
        <dbReference type="Rhea" id="RHEA:13065"/>
        <dbReference type="ChEBI" id="CHEBI:15377"/>
        <dbReference type="ChEBI" id="CHEBI:15378"/>
        <dbReference type="ChEBI" id="CHEBI:30616"/>
        <dbReference type="ChEBI" id="CHEBI:43474"/>
        <dbReference type="ChEBI" id="CHEBI:456216"/>
    </reaction>
</comment>
<keyword evidence="13 19" id="KW-0175">Coiled coil</keyword>
<evidence type="ECO:0000256" key="6">
    <source>
        <dbReference type="ARBA" id="ARBA00022723"/>
    </source>
</evidence>
<dbReference type="InterPro" id="IPR027417">
    <property type="entry name" value="P-loop_NTPase"/>
</dbReference>
<dbReference type="Proteomes" id="UP000036681">
    <property type="component" value="Unplaced"/>
</dbReference>
<dbReference type="Pfam" id="PF13476">
    <property type="entry name" value="AAA_23"/>
    <property type="match status" value="1"/>
</dbReference>
<evidence type="ECO:0000256" key="12">
    <source>
        <dbReference type="ARBA" id="ARBA00022842"/>
    </source>
</evidence>
<feature type="domain" description="Zinc-hook" evidence="20">
    <location>
        <begin position="646"/>
        <end position="743"/>
    </location>
</feature>
<evidence type="ECO:0000256" key="18">
    <source>
        <dbReference type="PROSITE-ProRule" id="PRU00471"/>
    </source>
</evidence>
<comment type="subcellular location">
    <subcellularLocation>
        <location evidence="3">Chromosome</location>
    </subcellularLocation>
    <subcellularLocation>
        <location evidence="2">Nucleus</location>
    </subcellularLocation>
</comment>
<evidence type="ECO:0000256" key="4">
    <source>
        <dbReference type="ARBA" id="ARBA00009439"/>
    </source>
</evidence>
<keyword evidence="9" id="KW-0378">Hydrolase</keyword>
<keyword evidence="10 18" id="KW-0862">Zinc</keyword>
<evidence type="ECO:0000256" key="3">
    <source>
        <dbReference type="ARBA" id="ARBA00004286"/>
    </source>
</evidence>
<dbReference type="PANTHER" id="PTHR18867">
    <property type="entry name" value="RAD50"/>
    <property type="match status" value="1"/>
</dbReference>
<dbReference type="PROSITE" id="PS51131">
    <property type="entry name" value="ZN_HOOK"/>
    <property type="match status" value="1"/>
</dbReference>
<name>A0A9J2Q0E8_ASCLU</name>
<evidence type="ECO:0000256" key="11">
    <source>
        <dbReference type="ARBA" id="ARBA00022840"/>
    </source>
</evidence>
<dbReference type="InterPro" id="IPR013134">
    <property type="entry name" value="Zn_hook_RAD50"/>
</dbReference>
<keyword evidence="15" id="KW-0539">Nucleus</keyword>
<evidence type="ECO:0000256" key="5">
    <source>
        <dbReference type="ARBA" id="ARBA00022454"/>
    </source>
</evidence>
<evidence type="ECO:0000256" key="13">
    <source>
        <dbReference type="ARBA" id="ARBA00023054"/>
    </source>
</evidence>
<dbReference type="GO" id="GO:0000794">
    <property type="term" value="C:condensed nuclear chromosome"/>
    <property type="evidence" value="ECO:0007669"/>
    <property type="project" value="TreeGrafter"/>
</dbReference>
<reference evidence="22" key="1">
    <citation type="submission" date="2023-03" db="UniProtKB">
        <authorList>
            <consortium name="WormBaseParasite"/>
        </authorList>
    </citation>
    <scope>IDENTIFICATION</scope>
</reference>
<feature type="coiled-coil region" evidence="19">
    <location>
        <begin position="707"/>
        <end position="775"/>
    </location>
</feature>
<keyword evidence="14" id="KW-0234">DNA repair</keyword>
<feature type="coiled-coil region" evidence="19">
    <location>
        <begin position="476"/>
        <end position="638"/>
    </location>
</feature>
<feature type="coiled-coil region" evidence="19">
    <location>
        <begin position="910"/>
        <end position="1006"/>
    </location>
</feature>
<comment type="cofactor">
    <cofactor evidence="1">
        <name>Zn(2+)</name>
        <dbReference type="ChEBI" id="CHEBI:29105"/>
    </cofactor>
</comment>
<evidence type="ECO:0000256" key="14">
    <source>
        <dbReference type="ARBA" id="ARBA00023204"/>
    </source>
</evidence>
<proteinExistence type="inferred from homology"/>
<evidence type="ECO:0000313" key="22">
    <source>
        <dbReference type="WBParaSite" id="ALUE_0001492901-mRNA-1"/>
    </source>
</evidence>
<feature type="coiled-coil region" evidence="19">
    <location>
        <begin position="206"/>
        <end position="375"/>
    </location>
</feature>
<dbReference type="GO" id="GO:0016887">
    <property type="term" value="F:ATP hydrolysis activity"/>
    <property type="evidence" value="ECO:0007669"/>
    <property type="project" value="InterPro"/>
</dbReference>
<dbReference type="GO" id="GO:0003691">
    <property type="term" value="F:double-stranded telomeric DNA binding"/>
    <property type="evidence" value="ECO:0007669"/>
    <property type="project" value="TreeGrafter"/>
</dbReference>
<dbReference type="InterPro" id="IPR038729">
    <property type="entry name" value="Rad50/SbcC_AAA"/>
</dbReference>
<organism evidence="21 22">
    <name type="scientific">Ascaris lumbricoides</name>
    <name type="common">Giant roundworm</name>
    <dbReference type="NCBI Taxonomy" id="6252"/>
    <lineage>
        <taxon>Eukaryota</taxon>
        <taxon>Metazoa</taxon>
        <taxon>Ecdysozoa</taxon>
        <taxon>Nematoda</taxon>
        <taxon>Chromadorea</taxon>
        <taxon>Rhabditida</taxon>
        <taxon>Spirurina</taxon>
        <taxon>Ascaridomorpha</taxon>
        <taxon>Ascaridoidea</taxon>
        <taxon>Ascarididae</taxon>
        <taxon>Ascaris</taxon>
    </lineage>
</organism>
<dbReference type="GO" id="GO:0046872">
    <property type="term" value="F:metal ion binding"/>
    <property type="evidence" value="ECO:0007669"/>
    <property type="project" value="UniProtKB-UniRule"/>
</dbReference>
<evidence type="ECO:0000256" key="7">
    <source>
        <dbReference type="ARBA" id="ARBA00022741"/>
    </source>
</evidence>
<keyword evidence="8" id="KW-0227">DNA damage</keyword>
<dbReference type="Gene3D" id="3.40.50.300">
    <property type="entry name" value="P-loop containing nucleotide triphosphate hydrolases"/>
    <property type="match status" value="2"/>
</dbReference>
<feature type="coiled-coil region" evidence="19">
    <location>
        <begin position="1083"/>
        <end position="1119"/>
    </location>
</feature>
<keyword evidence="12" id="KW-0460">Magnesium</keyword>
<evidence type="ECO:0000256" key="2">
    <source>
        <dbReference type="ARBA" id="ARBA00004123"/>
    </source>
</evidence>
<evidence type="ECO:0000256" key="19">
    <source>
        <dbReference type="SAM" id="Coils"/>
    </source>
</evidence>
<feature type="binding site" evidence="18">
    <location>
        <position position="693"/>
    </location>
    <ligand>
        <name>Zn(2+)</name>
        <dbReference type="ChEBI" id="CHEBI:29105"/>
    </ligand>
</feature>
<evidence type="ECO:0000256" key="1">
    <source>
        <dbReference type="ARBA" id="ARBA00001947"/>
    </source>
</evidence>
<dbReference type="GO" id="GO:0007004">
    <property type="term" value="P:telomere maintenance via telomerase"/>
    <property type="evidence" value="ECO:0007669"/>
    <property type="project" value="TreeGrafter"/>
</dbReference>
<evidence type="ECO:0000256" key="17">
    <source>
        <dbReference type="ARBA" id="ARBA00049360"/>
    </source>
</evidence>
<evidence type="ECO:0000259" key="20">
    <source>
        <dbReference type="PROSITE" id="PS51131"/>
    </source>
</evidence>
<dbReference type="PANTHER" id="PTHR18867:SF12">
    <property type="entry name" value="DNA REPAIR PROTEIN RAD50"/>
    <property type="match status" value="1"/>
</dbReference>
<dbReference type="GO" id="GO:0051880">
    <property type="term" value="F:G-quadruplex DNA binding"/>
    <property type="evidence" value="ECO:0007669"/>
    <property type="project" value="TreeGrafter"/>
</dbReference>
<evidence type="ECO:0000313" key="21">
    <source>
        <dbReference type="Proteomes" id="UP000036681"/>
    </source>
</evidence>
<dbReference type="GO" id="GO:0070192">
    <property type="term" value="P:chromosome organization involved in meiotic cell cycle"/>
    <property type="evidence" value="ECO:0007669"/>
    <property type="project" value="TreeGrafter"/>
</dbReference>
<evidence type="ECO:0000256" key="8">
    <source>
        <dbReference type="ARBA" id="ARBA00022763"/>
    </source>
</evidence>
<keyword evidence="7" id="KW-0547">Nucleotide-binding</keyword>
<dbReference type="GO" id="GO:0005524">
    <property type="term" value="F:ATP binding"/>
    <property type="evidence" value="ECO:0007669"/>
    <property type="project" value="UniProtKB-KW"/>
</dbReference>
<dbReference type="GO" id="GO:0006302">
    <property type="term" value="P:double-strand break repair"/>
    <property type="evidence" value="ECO:0007669"/>
    <property type="project" value="InterPro"/>
</dbReference>
<dbReference type="WBParaSite" id="ALUE_0001492901-mRNA-1">
    <property type="protein sequence ID" value="ALUE_0001492901-mRNA-1"/>
    <property type="gene ID" value="ALUE_0001492901"/>
</dbReference>
<feature type="coiled-coil region" evidence="19">
    <location>
        <begin position="835"/>
        <end position="862"/>
    </location>
</feature>